<keyword evidence="2" id="KW-0378">Hydrolase</keyword>
<dbReference type="InterPro" id="IPR017850">
    <property type="entry name" value="Alkaline_phosphatase_core_sf"/>
</dbReference>
<comment type="similarity">
    <text evidence="1">Belongs to the sulfatase family.</text>
</comment>
<dbReference type="CDD" id="cd16146">
    <property type="entry name" value="ARS_like"/>
    <property type="match status" value="1"/>
</dbReference>
<keyword evidence="6" id="KW-1185">Reference proteome</keyword>
<dbReference type="RefSeq" id="WP_242286401.1">
    <property type="nucleotide sequence ID" value="NZ_JAKKSL010000002.1"/>
</dbReference>
<evidence type="ECO:0000256" key="3">
    <source>
        <dbReference type="SAM" id="SignalP"/>
    </source>
</evidence>
<dbReference type="Pfam" id="PF00884">
    <property type="entry name" value="Sulfatase"/>
    <property type="match status" value="1"/>
</dbReference>
<feature type="chain" id="PRO_5047017691" evidence="3">
    <location>
        <begin position="28"/>
        <end position="647"/>
    </location>
</feature>
<reference evidence="5" key="1">
    <citation type="submission" date="2022-01" db="EMBL/GenBank/DDBJ databases">
        <title>Colwellia maritima, isolated from seawater.</title>
        <authorList>
            <person name="Kristyanto S."/>
            <person name="Jung J."/>
            <person name="Jeon C.O."/>
        </authorList>
    </citation>
    <scope>NUCLEOTIDE SEQUENCE</scope>
    <source>
        <strain evidence="5">MSW7</strain>
    </source>
</reference>
<name>A0ABS9X4M4_9GAMM</name>
<feature type="domain" description="Sulfatase N-terminal" evidence="4">
    <location>
        <begin position="52"/>
        <end position="385"/>
    </location>
</feature>
<dbReference type="SUPFAM" id="SSF53649">
    <property type="entry name" value="Alkaline phosphatase-like"/>
    <property type="match status" value="1"/>
</dbReference>
<dbReference type="InterPro" id="IPR050738">
    <property type="entry name" value="Sulfatase"/>
</dbReference>
<evidence type="ECO:0000256" key="1">
    <source>
        <dbReference type="ARBA" id="ARBA00008779"/>
    </source>
</evidence>
<dbReference type="Gene3D" id="3.30.1120.10">
    <property type="match status" value="1"/>
</dbReference>
<evidence type="ECO:0000256" key="2">
    <source>
        <dbReference type="ARBA" id="ARBA00022801"/>
    </source>
</evidence>
<protein>
    <submittedName>
        <fullName evidence="5">Arylsulfatase</fullName>
    </submittedName>
</protein>
<dbReference type="Gene3D" id="3.40.720.10">
    <property type="entry name" value="Alkaline Phosphatase, subunit A"/>
    <property type="match status" value="1"/>
</dbReference>
<keyword evidence="3" id="KW-0732">Signal</keyword>
<dbReference type="Proteomes" id="UP001139646">
    <property type="component" value="Unassembled WGS sequence"/>
</dbReference>
<dbReference type="PANTHER" id="PTHR42693">
    <property type="entry name" value="ARYLSULFATASE FAMILY MEMBER"/>
    <property type="match status" value="1"/>
</dbReference>
<dbReference type="PROSITE" id="PS51257">
    <property type="entry name" value="PROKAR_LIPOPROTEIN"/>
    <property type="match status" value="1"/>
</dbReference>
<feature type="signal peptide" evidence="3">
    <location>
        <begin position="1"/>
        <end position="27"/>
    </location>
</feature>
<evidence type="ECO:0000313" key="5">
    <source>
        <dbReference type="EMBL" id="MCI2283997.1"/>
    </source>
</evidence>
<organism evidence="5 6">
    <name type="scientific">Colwellia maritima</name>
    <dbReference type="NCBI Taxonomy" id="2912588"/>
    <lineage>
        <taxon>Bacteria</taxon>
        <taxon>Pseudomonadati</taxon>
        <taxon>Pseudomonadota</taxon>
        <taxon>Gammaproteobacteria</taxon>
        <taxon>Alteromonadales</taxon>
        <taxon>Colwelliaceae</taxon>
        <taxon>Colwellia</taxon>
    </lineage>
</organism>
<sequence>MNNLKLVVQKSVRAFSLLLICAFGATGCDSTEHAQQPKVTSVETPVKQVKRPNIVLLMTDDQGYGDFSMNNNPLVETPKIEKLASQSQRFTNFHVDPTCSPSRAAIMSGKYSLRAGVWHTVMGRHMLSDKHRILPEILKEAGYNTAMFGKWHLGENYPFRPQDQGFNHALIHGGGGVGQSPDYWGNDQFDDTYFLNGEEKKYTGYATDIWFSEAIKFIQKQTNEDSPFFIYLSLNGPHIPWRAPKYVEPYTALGLPDDMAKFYGMIANIDENVGRLRSTLHDEKIEEDTIFIFMTDNGSSMAAKSNGEPLNWLSDDVKLAVEEKIGKKITTLNSYMRGGKTSAYDGGHRVPFFIHWPNGHLGEPSDIDDLASHFDILPTLLDLVEIEVDDLDTDGISLAPVLKNISSLTDRTLVVTNQRVLNPDPQRPYSVMQGNWRYVHAEQTGGVELFDITNDPGQINDISAKYPEKAAELAKAYEQWWEYTTGKGTPTTRPIIGSKYENPSRLTGMDWLSPNTDQVPWWPGFGDDKWGKGHGWVGNEEKFMVSPWALKVAETGTYNMTLYLHDIPPNAVIPRKFAHIQLNGDVKTMPVPTGSSSVTFTVALMEGDIDIRAWFDEQTDDSGLNTGLPSLFICMLINRISRSIRSK</sequence>
<evidence type="ECO:0000259" key="4">
    <source>
        <dbReference type="Pfam" id="PF00884"/>
    </source>
</evidence>
<dbReference type="PANTHER" id="PTHR42693:SF53">
    <property type="entry name" value="ENDO-4-O-SULFATASE"/>
    <property type="match status" value="1"/>
</dbReference>
<gene>
    <name evidence="5" type="ORF">L3081_12005</name>
</gene>
<dbReference type="EMBL" id="JAKKSL010000002">
    <property type="protein sequence ID" value="MCI2283997.1"/>
    <property type="molecule type" value="Genomic_DNA"/>
</dbReference>
<dbReference type="InterPro" id="IPR000917">
    <property type="entry name" value="Sulfatase_N"/>
</dbReference>
<accession>A0ABS9X4M4</accession>
<comment type="caution">
    <text evidence="5">The sequence shown here is derived from an EMBL/GenBank/DDBJ whole genome shotgun (WGS) entry which is preliminary data.</text>
</comment>
<evidence type="ECO:0000313" key="6">
    <source>
        <dbReference type="Proteomes" id="UP001139646"/>
    </source>
</evidence>
<proteinExistence type="inferred from homology"/>